<dbReference type="HAMAP" id="MF_01208">
    <property type="entry name" value="PyrE"/>
    <property type="match status" value="1"/>
</dbReference>
<dbReference type="GO" id="GO:0000287">
    <property type="term" value="F:magnesium ion binding"/>
    <property type="evidence" value="ECO:0007669"/>
    <property type="project" value="UniProtKB-UniRule"/>
</dbReference>
<name>A0A1N6FRF6_9BACT</name>
<dbReference type="SUPFAM" id="SSF53271">
    <property type="entry name" value="PRTase-like"/>
    <property type="match status" value="1"/>
</dbReference>
<dbReference type="PANTHER" id="PTHR19278">
    <property type="entry name" value="OROTATE PHOSPHORIBOSYLTRANSFERASE"/>
    <property type="match status" value="1"/>
</dbReference>
<dbReference type="RefSeq" id="WP_074216275.1">
    <property type="nucleotide sequence ID" value="NZ_FSRG01000004.1"/>
</dbReference>
<comment type="subunit">
    <text evidence="6">Homodimer.</text>
</comment>
<dbReference type="GO" id="GO:0044205">
    <property type="term" value="P:'de novo' UMP biosynthetic process"/>
    <property type="evidence" value="ECO:0007669"/>
    <property type="project" value="UniProtKB-UniRule"/>
</dbReference>
<comment type="pathway">
    <text evidence="1 6">Pyrimidine metabolism; UMP biosynthesis via de novo pathway; UMP from orotate: step 1/2.</text>
</comment>
<keyword evidence="4 6" id="KW-0808">Transferase</keyword>
<organism evidence="7 8">
    <name type="scientific">Halodesulfovibrio marinisediminis DSM 17456</name>
    <dbReference type="NCBI Taxonomy" id="1121457"/>
    <lineage>
        <taxon>Bacteria</taxon>
        <taxon>Pseudomonadati</taxon>
        <taxon>Thermodesulfobacteriota</taxon>
        <taxon>Desulfovibrionia</taxon>
        <taxon>Desulfovibrionales</taxon>
        <taxon>Desulfovibrionaceae</taxon>
        <taxon>Halodesulfovibrio</taxon>
    </lineage>
</organism>
<keyword evidence="8" id="KW-1185">Reference proteome</keyword>
<feature type="binding site" evidence="6">
    <location>
        <position position="104"/>
    </location>
    <ligand>
        <name>5-phospho-alpha-D-ribose 1-diphosphate</name>
        <dbReference type="ChEBI" id="CHEBI:58017"/>
        <note>ligand shared between dimeric partners</note>
    </ligand>
</feature>
<gene>
    <name evidence="6" type="primary">pyrE</name>
    <name evidence="7" type="ORF">SAMN02745161_1466</name>
</gene>
<evidence type="ECO:0000256" key="3">
    <source>
        <dbReference type="ARBA" id="ARBA00022676"/>
    </source>
</evidence>
<comment type="function">
    <text evidence="6">Catalyzes the transfer of a ribosyl phosphate group from 5-phosphoribose 1-diphosphate to orotate, leading to the formation of orotidine monophosphate (OMP).</text>
</comment>
<dbReference type="CDD" id="cd06223">
    <property type="entry name" value="PRTases_typeI"/>
    <property type="match status" value="1"/>
</dbReference>
<feature type="binding site" description="in other chain" evidence="6">
    <location>
        <begin position="128"/>
        <end position="136"/>
    </location>
    <ligand>
        <name>5-phospho-alpha-D-ribose 1-diphosphate</name>
        <dbReference type="ChEBI" id="CHEBI:58017"/>
        <note>ligand shared between dimeric partners</note>
    </ligand>
</feature>
<dbReference type="UniPathway" id="UPA00070">
    <property type="reaction ID" value="UER00119"/>
</dbReference>
<reference evidence="8" key="1">
    <citation type="submission" date="2016-11" db="EMBL/GenBank/DDBJ databases">
        <authorList>
            <person name="Varghese N."/>
            <person name="Submissions S."/>
        </authorList>
    </citation>
    <scope>NUCLEOTIDE SEQUENCE [LARGE SCALE GENOMIC DNA]</scope>
    <source>
        <strain evidence="8">DSM 17456</strain>
    </source>
</reference>
<dbReference type="GO" id="GO:0004588">
    <property type="term" value="F:orotate phosphoribosyltransferase activity"/>
    <property type="evidence" value="ECO:0007669"/>
    <property type="project" value="UniProtKB-UniRule"/>
</dbReference>
<comment type="caution">
    <text evidence="6">Lacks conserved residue(s) required for the propagation of feature annotation.</text>
</comment>
<dbReference type="EC" id="2.4.2.10" evidence="2 6"/>
<feature type="binding site" evidence="6">
    <location>
        <position position="106"/>
    </location>
    <ligand>
        <name>5-phospho-alpha-D-ribose 1-diphosphate</name>
        <dbReference type="ChEBI" id="CHEBI:58017"/>
        <note>ligand shared between dimeric partners</note>
    </ligand>
</feature>
<evidence type="ECO:0000256" key="4">
    <source>
        <dbReference type="ARBA" id="ARBA00022679"/>
    </source>
</evidence>
<dbReference type="GO" id="GO:0019856">
    <property type="term" value="P:pyrimidine nucleobase biosynthetic process"/>
    <property type="evidence" value="ECO:0007669"/>
    <property type="project" value="TreeGrafter"/>
</dbReference>
<evidence type="ECO:0000256" key="5">
    <source>
        <dbReference type="ARBA" id="ARBA00022975"/>
    </source>
</evidence>
<dbReference type="InterPro" id="IPR029057">
    <property type="entry name" value="PRTase-like"/>
</dbReference>
<evidence type="ECO:0000313" key="8">
    <source>
        <dbReference type="Proteomes" id="UP000184694"/>
    </source>
</evidence>
<protein>
    <recommendedName>
        <fullName evidence="2 6">Orotate phosphoribosyltransferase</fullName>
        <shortName evidence="6">OPRT</shortName>
        <shortName evidence="6">OPRTase</shortName>
        <ecNumber evidence="2 6">2.4.2.10</ecNumber>
    </recommendedName>
</protein>
<keyword evidence="6" id="KW-0460">Magnesium</keyword>
<dbReference type="NCBIfam" id="TIGR00336">
    <property type="entry name" value="pyrE"/>
    <property type="match status" value="1"/>
</dbReference>
<feature type="binding site" description="in other chain" evidence="6">
    <location>
        <position position="101"/>
    </location>
    <ligand>
        <name>5-phospho-alpha-D-ribose 1-diphosphate</name>
        <dbReference type="ChEBI" id="CHEBI:58017"/>
        <note>ligand shared between dimeric partners</note>
    </ligand>
</feature>
<dbReference type="Proteomes" id="UP000184694">
    <property type="component" value="Unassembled WGS sequence"/>
</dbReference>
<dbReference type="STRING" id="1121457.SAMN02745161_1466"/>
<dbReference type="InterPro" id="IPR000836">
    <property type="entry name" value="PRTase_dom"/>
</dbReference>
<keyword evidence="3 6" id="KW-0328">Glycosyltransferase</keyword>
<dbReference type="InterPro" id="IPR023031">
    <property type="entry name" value="OPRT"/>
</dbReference>
<evidence type="ECO:0000256" key="6">
    <source>
        <dbReference type="HAMAP-Rule" id="MF_01208"/>
    </source>
</evidence>
<evidence type="ECO:0000313" key="7">
    <source>
        <dbReference type="EMBL" id="SIN97875.1"/>
    </source>
</evidence>
<dbReference type="PANTHER" id="PTHR19278:SF9">
    <property type="entry name" value="URIDINE 5'-MONOPHOSPHATE SYNTHASE"/>
    <property type="match status" value="1"/>
</dbReference>
<evidence type="ECO:0000256" key="1">
    <source>
        <dbReference type="ARBA" id="ARBA00004889"/>
    </source>
</evidence>
<dbReference type="AlphaFoldDB" id="A0A1N6FRF6"/>
<sequence>MAELKKRLAKLLYEKSYKEGDFTLASGKKSDYYFDCRQTALHPEGAWLIGNLFYELISGLENAAEIKGVGGMTLGADPLVSSTSVISFEKGGHLPALIVRKQPKGHGTGQGVEGLANFEDGDVVVMLEDVVTTGGSVITAIERIEASGLKVSCVCAVLDRDEGGREALAERGYNLVSIFNRKELVELATS</sequence>
<comment type="cofactor">
    <cofactor evidence="6">
        <name>Mg(2+)</name>
        <dbReference type="ChEBI" id="CHEBI:18420"/>
    </cofactor>
</comment>
<keyword evidence="5 6" id="KW-0665">Pyrimidine biosynthesis</keyword>
<comment type="catalytic activity">
    <reaction evidence="6">
        <text>orotidine 5'-phosphate + diphosphate = orotate + 5-phospho-alpha-D-ribose 1-diphosphate</text>
        <dbReference type="Rhea" id="RHEA:10380"/>
        <dbReference type="ChEBI" id="CHEBI:30839"/>
        <dbReference type="ChEBI" id="CHEBI:33019"/>
        <dbReference type="ChEBI" id="CHEBI:57538"/>
        <dbReference type="ChEBI" id="CHEBI:58017"/>
        <dbReference type="EC" id="2.4.2.10"/>
    </reaction>
</comment>
<dbReference type="Gene3D" id="3.40.50.2020">
    <property type="match status" value="1"/>
</dbReference>
<proteinExistence type="inferred from homology"/>
<feature type="binding site" evidence="6">
    <location>
        <position position="160"/>
    </location>
    <ligand>
        <name>orotate</name>
        <dbReference type="ChEBI" id="CHEBI:30839"/>
    </ligand>
</feature>
<dbReference type="InterPro" id="IPR004467">
    <property type="entry name" value="Or_phspho_trans_dom"/>
</dbReference>
<comment type="similarity">
    <text evidence="6">Belongs to the purine/pyrimidine phosphoribosyltransferase family. PyrE subfamily.</text>
</comment>
<accession>A0A1N6FRF6</accession>
<feature type="binding site" evidence="6">
    <location>
        <position position="132"/>
    </location>
    <ligand>
        <name>orotate</name>
        <dbReference type="ChEBI" id="CHEBI:30839"/>
    </ligand>
</feature>
<dbReference type="OrthoDB" id="9785917at2"/>
<evidence type="ECO:0000256" key="2">
    <source>
        <dbReference type="ARBA" id="ARBA00011971"/>
    </source>
</evidence>
<dbReference type="EMBL" id="FSRG01000004">
    <property type="protein sequence ID" value="SIN97875.1"/>
    <property type="molecule type" value="Genomic_DNA"/>
</dbReference>
<feature type="binding site" evidence="6">
    <location>
        <position position="100"/>
    </location>
    <ligand>
        <name>5-phospho-alpha-D-ribose 1-diphosphate</name>
        <dbReference type="ChEBI" id="CHEBI:58017"/>
        <note>ligand shared between dimeric partners</note>
    </ligand>
</feature>